<dbReference type="Pfam" id="PF06108">
    <property type="entry name" value="DUF952"/>
    <property type="match status" value="1"/>
</dbReference>
<organism evidence="1 2">
    <name type="scientific">Zalerion maritima</name>
    <dbReference type="NCBI Taxonomy" id="339359"/>
    <lineage>
        <taxon>Eukaryota</taxon>
        <taxon>Fungi</taxon>
        <taxon>Dikarya</taxon>
        <taxon>Ascomycota</taxon>
        <taxon>Pezizomycotina</taxon>
        <taxon>Sordariomycetes</taxon>
        <taxon>Lulworthiomycetidae</taxon>
        <taxon>Lulworthiales</taxon>
        <taxon>Lulworthiaceae</taxon>
        <taxon>Zalerion</taxon>
    </lineage>
</organism>
<dbReference type="InterPro" id="IPR009297">
    <property type="entry name" value="DUF952"/>
</dbReference>
<dbReference type="AlphaFoldDB" id="A0AAD5RRM6"/>
<comment type="caution">
    <text evidence="1">The sequence shown here is derived from an EMBL/GenBank/DDBJ whole genome shotgun (WGS) entry which is preliminary data.</text>
</comment>
<evidence type="ECO:0000313" key="1">
    <source>
        <dbReference type="EMBL" id="KAJ2897216.1"/>
    </source>
</evidence>
<evidence type="ECO:0000313" key="2">
    <source>
        <dbReference type="Proteomes" id="UP001201980"/>
    </source>
</evidence>
<dbReference type="PANTHER" id="PTHR34129:SF1">
    <property type="entry name" value="DUF952 DOMAIN-CONTAINING PROTEIN"/>
    <property type="match status" value="1"/>
</dbReference>
<protein>
    <recommendedName>
        <fullName evidence="3">DUF952 domain-containing protein</fullName>
    </recommendedName>
</protein>
<dbReference type="Proteomes" id="UP001201980">
    <property type="component" value="Unassembled WGS sequence"/>
</dbReference>
<evidence type="ECO:0008006" key="3">
    <source>
        <dbReference type="Google" id="ProtNLM"/>
    </source>
</evidence>
<dbReference type="EMBL" id="JAKWBI020000288">
    <property type="protein sequence ID" value="KAJ2897216.1"/>
    <property type="molecule type" value="Genomic_DNA"/>
</dbReference>
<sequence length="121" mass="13990">MVPPSPLPQFVYKIVSEAPPESQPEQYPLSQLDKKDGFVHLSVGQQIPHTAALFFKDASTLWVMKLVLGDELKEKMNWDIPQCPHLYWNFGAKDVNSVRRFDRSANTTWDTQGVMDREWLE</sequence>
<proteinExistence type="predicted"/>
<accession>A0AAD5RRM6</accession>
<dbReference type="Gene3D" id="3.20.170.20">
    <property type="entry name" value="Protein of unknown function DUF952"/>
    <property type="match status" value="1"/>
</dbReference>
<name>A0AAD5RRM6_9PEZI</name>
<reference evidence="1" key="1">
    <citation type="submission" date="2022-07" db="EMBL/GenBank/DDBJ databases">
        <title>Draft genome sequence of Zalerion maritima ATCC 34329, a (micro)plastics degrading marine fungus.</title>
        <authorList>
            <person name="Paco A."/>
            <person name="Goncalves M.F.M."/>
            <person name="Rocha-Santos T.A.P."/>
            <person name="Alves A."/>
        </authorList>
    </citation>
    <scope>NUCLEOTIDE SEQUENCE</scope>
    <source>
        <strain evidence="1">ATCC 34329</strain>
    </source>
</reference>
<dbReference type="SUPFAM" id="SSF56399">
    <property type="entry name" value="ADP-ribosylation"/>
    <property type="match status" value="1"/>
</dbReference>
<gene>
    <name evidence="1" type="ORF">MKZ38_004863</name>
</gene>
<keyword evidence="2" id="KW-1185">Reference proteome</keyword>
<dbReference type="PANTHER" id="PTHR34129">
    <property type="entry name" value="BLR1139 PROTEIN"/>
    <property type="match status" value="1"/>
</dbReference>